<evidence type="ECO:0000313" key="1">
    <source>
        <dbReference type="EMBL" id="MBB5190659.1"/>
    </source>
</evidence>
<reference evidence="1 2" key="1">
    <citation type="submission" date="2020-08" db="EMBL/GenBank/DDBJ databases">
        <title>Genomic Encyclopedia of Type Strains, Phase IV (KMG-IV): sequencing the most valuable type-strain genomes for metagenomic binning, comparative biology and taxonomic classification.</title>
        <authorList>
            <person name="Goeker M."/>
        </authorList>
    </citation>
    <scope>NUCLEOTIDE SEQUENCE [LARGE SCALE GENOMIC DNA]</scope>
    <source>
        <strain evidence="1 2">DSM 18233</strain>
    </source>
</reference>
<dbReference type="PANTHER" id="PTHR35566">
    <property type="entry name" value="BLR3599 PROTEIN"/>
    <property type="match status" value="1"/>
</dbReference>
<dbReference type="AlphaFoldDB" id="A0A840RB59"/>
<dbReference type="PANTHER" id="PTHR35566:SF1">
    <property type="entry name" value="TYPE VI SECRETION SYSTEM BASEPLATE COMPONENT TSSK1"/>
    <property type="match status" value="1"/>
</dbReference>
<gene>
    <name evidence="1" type="ORF">HNQ50_001381</name>
</gene>
<evidence type="ECO:0000313" key="2">
    <source>
        <dbReference type="Proteomes" id="UP000543030"/>
    </source>
</evidence>
<keyword evidence="2" id="KW-1185">Reference proteome</keyword>
<organism evidence="1 2">
    <name type="scientific">Silvimonas terrae</name>
    <dbReference type="NCBI Taxonomy" id="300266"/>
    <lineage>
        <taxon>Bacteria</taxon>
        <taxon>Pseudomonadati</taxon>
        <taxon>Pseudomonadota</taxon>
        <taxon>Betaproteobacteria</taxon>
        <taxon>Neisseriales</taxon>
        <taxon>Chitinibacteraceae</taxon>
        <taxon>Silvimonas</taxon>
    </lineage>
</organism>
<comment type="caution">
    <text evidence="1">The sequence shown here is derived from an EMBL/GenBank/DDBJ whole genome shotgun (WGS) entry which is preliminary data.</text>
</comment>
<dbReference type="EMBL" id="JACHHN010000002">
    <property type="protein sequence ID" value="MBB5190659.1"/>
    <property type="molecule type" value="Genomic_DNA"/>
</dbReference>
<dbReference type="NCBIfam" id="TIGR03353">
    <property type="entry name" value="VI_chp_4"/>
    <property type="match status" value="1"/>
</dbReference>
<name>A0A840RB59_9NEIS</name>
<sequence length="449" mass="48964">MNSIPEAICWHEGMQLLPQHFQQQSLRAEGVAALHAGAAHPWFWGVHQLELDESALSQGVVRVLSLIAVLPDGLPVHLEPGGGTPLQLNLAEVMASAQRQDLMVYLAVAPLWRGGRLDPHSGRYVSEAGEAVPDLASGESPEPLVRWRPDLRLATDESRADSVCIPLVRMGQQGGGFARLPYVPPSPRLTPESPLGRKIAALCARVREKSAFLSGRVKLARQTGHTEDVVEISRQLRSLWSRLPEVEAALFSRIAHPAQVYLLLAGMAGSLATLDPARGMPAFAPLVYENLLGGFDAMINWLLSTLETVRMGYRTVAFAHDAQGFWIVLPEALGAEDKLVIGLRMPGGTSESAAAQWLQRTIIASEAHIETLSLRRMRGMTWQPLDRGSQVSYSVGDDTRLFVLSTQSEWFDAVQHLRINASSAGGYVAPWEMVLFVPEQDAEGAPDHG</sequence>
<protein>
    <submittedName>
        <fullName evidence="1">Type VI secretion system protein ImpJ</fullName>
    </submittedName>
</protein>
<dbReference type="Proteomes" id="UP000543030">
    <property type="component" value="Unassembled WGS sequence"/>
</dbReference>
<dbReference type="Pfam" id="PF05936">
    <property type="entry name" value="T6SS_VasE"/>
    <property type="match status" value="1"/>
</dbReference>
<proteinExistence type="predicted"/>
<dbReference type="InterPro" id="IPR010263">
    <property type="entry name" value="T6SS_TssK"/>
</dbReference>
<dbReference type="RefSeq" id="WP_184098867.1">
    <property type="nucleotide sequence ID" value="NZ_JACHHN010000002.1"/>
</dbReference>
<accession>A0A840RB59</accession>